<keyword evidence="6 8" id="KW-0472">Membrane</keyword>
<name>A0A098YRW2_9BACT</name>
<comment type="subcellular location">
    <subcellularLocation>
        <location evidence="1">Cell membrane</location>
        <topology evidence="1">Single-pass membrane protein</topology>
    </subcellularLocation>
    <subcellularLocation>
        <location evidence="7">Cell membrane</location>
        <topology evidence="7">Single-pass type II membrane protein</topology>
    </subcellularLocation>
</comment>
<dbReference type="Proteomes" id="UP000029723">
    <property type="component" value="Unassembled WGS sequence"/>
</dbReference>
<dbReference type="PANTHER" id="PTHR30558">
    <property type="entry name" value="EXBD MEMBRANE COMPONENT OF PMF-DRIVEN MACROMOLECULE IMPORT SYSTEM"/>
    <property type="match status" value="1"/>
</dbReference>
<evidence type="ECO:0000256" key="5">
    <source>
        <dbReference type="ARBA" id="ARBA00022989"/>
    </source>
</evidence>
<keyword evidence="3" id="KW-1003">Cell membrane</keyword>
<proteinExistence type="inferred from homology"/>
<dbReference type="RefSeq" id="WP_036927453.1">
    <property type="nucleotide sequence ID" value="NZ_JRPQ01000089.1"/>
</dbReference>
<dbReference type="GO" id="GO:0005886">
    <property type="term" value="C:plasma membrane"/>
    <property type="evidence" value="ECO:0007669"/>
    <property type="project" value="UniProtKB-SubCell"/>
</dbReference>
<reference evidence="9 10" key="1">
    <citation type="submission" date="2014-07" db="EMBL/GenBank/DDBJ databases">
        <authorList>
            <person name="McCorrison J."/>
            <person name="Sanka R."/>
            <person name="Torralba M."/>
            <person name="Gillis M."/>
            <person name="Haft D.H."/>
            <person name="Methe B."/>
            <person name="Sutton G."/>
            <person name="Nelson K.E."/>
        </authorList>
    </citation>
    <scope>NUCLEOTIDE SEQUENCE [LARGE SCALE GENOMIC DNA]</scope>
    <source>
        <strain evidence="9 10">S9-PR14</strain>
    </source>
</reference>
<keyword evidence="7" id="KW-0813">Transport</keyword>
<dbReference type="EMBL" id="JRPQ01000089">
    <property type="protein sequence ID" value="KGI22086.1"/>
    <property type="molecule type" value="Genomic_DNA"/>
</dbReference>
<accession>A0A098YRW2</accession>
<dbReference type="Pfam" id="PF02472">
    <property type="entry name" value="ExbD"/>
    <property type="match status" value="1"/>
</dbReference>
<sequence length="176" mass="20171">MFIRKRKHQIPGLNTTSTADISFMLLIFFLVTTSMDVDKGLRRQLPPAQPKTTQQESIVDKDKLLELSITADNVVMQNGHKIGIQDLQVQVEDFILRLGKEHLITIKTAPESTYDTYFQLQHCLMAAYKEVRTKWAQQHFGHSFDDCSDSERQTVIEHCPQRIAETYQDTGGGMSR</sequence>
<dbReference type="InterPro" id="IPR003400">
    <property type="entry name" value="ExbD"/>
</dbReference>
<evidence type="ECO:0000256" key="8">
    <source>
        <dbReference type="SAM" id="Phobius"/>
    </source>
</evidence>
<evidence type="ECO:0000256" key="2">
    <source>
        <dbReference type="ARBA" id="ARBA00005811"/>
    </source>
</evidence>
<dbReference type="OrthoDB" id="9801500at2"/>
<comment type="similarity">
    <text evidence="2 7">Belongs to the ExbD/TolR family.</text>
</comment>
<gene>
    <name evidence="9" type="ORF">HMPREF9304_06575</name>
</gene>
<evidence type="ECO:0000313" key="10">
    <source>
        <dbReference type="Proteomes" id="UP000029723"/>
    </source>
</evidence>
<dbReference type="GO" id="GO:0015031">
    <property type="term" value="P:protein transport"/>
    <property type="evidence" value="ECO:0007669"/>
    <property type="project" value="UniProtKB-KW"/>
</dbReference>
<dbReference type="PANTHER" id="PTHR30558:SF3">
    <property type="entry name" value="BIOPOLYMER TRANSPORT PROTEIN EXBD-RELATED"/>
    <property type="match status" value="1"/>
</dbReference>
<evidence type="ECO:0000256" key="1">
    <source>
        <dbReference type="ARBA" id="ARBA00004162"/>
    </source>
</evidence>
<keyword evidence="4 7" id="KW-0812">Transmembrane</keyword>
<comment type="caution">
    <text evidence="9">The sequence shown here is derived from an EMBL/GenBank/DDBJ whole genome shotgun (WGS) entry which is preliminary data.</text>
</comment>
<dbReference type="AlphaFoldDB" id="A0A098YRW2"/>
<dbReference type="GO" id="GO:0022857">
    <property type="term" value="F:transmembrane transporter activity"/>
    <property type="evidence" value="ECO:0007669"/>
    <property type="project" value="InterPro"/>
</dbReference>
<evidence type="ECO:0000256" key="4">
    <source>
        <dbReference type="ARBA" id="ARBA00022692"/>
    </source>
</evidence>
<organism evidence="9 10">
    <name type="scientific">Hoylesella timonensis S9-PR14</name>
    <dbReference type="NCBI Taxonomy" id="1401062"/>
    <lineage>
        <taxon>Bacteria</taxon>
        <taxon>Pseudomonadati</taxon>
        <taxon>Bacteroidota</taxon>
        <taxon>Bacteroidia</taxon>
        <taxon>Bacteroidales</taxon>
        <taxon>Prevotellaceae</taxon>
        <taxon>Hoylesella</taxon>
    </lineage>
</organism>
<protein>
    <submittedName>
        <fullName evidence="9">Membrane protein</fullName>
    </submittedName>
</protein>
<keyword evidence="5 8" id="KW-1133">Transmembrane helix</keyword>
<evidence type="ECO:0000256" key="7">
    <source>
        <dbReference type="RuleBase" id="RU003879"/>
    </source>
</evidence>
<evidence type="ECO:0000256" key="3">
    <source>
        <dbReference type="ARBA" id="ARBA00022475"/>
    </source>
</evidence>
<evidence type="ECO:0000313" key="9">
    <source>
        <dbReference type="EMBL" id="KGI22086.1"/>
    </source>
</evidence>
<keyword evidence="7" id="KW-0653">Protein transport</keyword>
<feature type="transmembrane region" description="Helical" evidence="8">
    <location>
        <begin position="12"/>
        <end position="31"/>
    </location>
</feature>
<evidence type="ECO:0000256" key="6">
    <source>
        <dbReference type="ARBA" id="ARBA00023136"/>
    </source>
</evidence>